<keyword evidence="2" id="KW-1185">Reference proteome</keyword>
<organism evidence="1 2">
    <name type="scientific">Thalassiosira oceanica</name>
    <name type="common">Marine diatom</name>
    <dbReference type="NCBI Taxonomy" id="159749"/>
    <lineage>
        <taxon>Eukaryota</taxon>
        <taxon>Sar</taxon>
        <taxon>Stramenopiles</taxon>
        <taxon>Ochrophyta</taxon>
        <taxon>Bacillariophyta</taxon>
        <taxon>Coscinodiscophyceae</taxon>
        <taxon>Thalassiosirophycidae</taxon>
        <taxon>Thalassiosirales</taxon>
        <taxon>Thalassiosiraceae</taxon>
        <taxon>Thalassiosira</taxon>
    </lineage>
</organism>
<reference evidence="1 2" key="1">
    <citation type="journal article" date="2012" name="Genome Biol.">
        <title>Genome and low-iron response of an oceanic diatom adapted to chronic iron limitation.</title>
        <authorList>
            <person name="Lommer M."/>
            <person name="Specht M."/>
            <person name="Roy A.S."/>
            <person name="Kraemer L."/>
            <person name="Andreson R."/>
            <person name="Gutowska M.A."/>
            <person name="Wolf J."/>
            <person name="Bergner S.V."/>
            <person name="Schilhabel M.B."/>
            <person name="Klostermeier U.C."/>
            <person name="Beiko R.G."/>
            <person name="Rosenstiel P."/>
            <person name="Hippler M."/>
            <person name="Laroche J."/>
        </authorList>
    </citation>
    <scope>NUCLEOTIDE SEQUENCE [LARGE SCALE GENOMIC DNA]</scope>
    <source>
        <strain evidence="1 2">CCMP1005</strain>
    </source>
</reference>
<protein>
    <submittedName>
        <fullName evidence="1">Uncharacterized protein</fullName>
    </submittedName>
</protein>
<accession>K0R0Y9</accession>
<sequence>MLRFTHTHTHTHTHSHTHTHTYTALEQGCAKVPNWSTWLARADAIDLRRAPLGPLRWWAGWALLVSRGTTR</sequence>
<dbReference type="AlphaFoldDB" id="K0R0Y9"/>
<evidence type="ECO:0000313" key="2">
    <source>
        <dbReference type="Proteomes" id="UP000266841"/>
    </source>
</evidence>
<dbReference type="EMBL" id="AGNL01048110">
    <property type="protein sequence ID" value="EJK45953.1"/>
    <property type="molecule type" value="Genomic_DNA"/>
</dbReference>
<evidence type="ECO:0000313" key="1">
    <source>
        <dbReference type="EMBL" id="EJK45953.1"/>
    </source>
</evidence>
<name>K0R0Y9_THAOC</name>
<comment type="caution">
    <text evidence="1">The sequence shown here is derived from an EMBL/GenBank/DDBJ whole genome shotgun (WGS) entry which is preliminary data.</text>
</comment>
<dbReference type="Proteomes" id="UP000266841">
    <property type="component" value="Unassembled WGS sequence"/>
</dbReference>
<proteinExistence type="predicted"/>
<gene>
    <name evidence="1" type="ORF">THAOC_35406</name>
</gene>